<evidence type="ECO:0008006" key="3">
    <source>
        <dbReference type="Google" id="ProtNLM"/>
    </source>
</evidence>
<sequence>MDQPLPFEIPNVTVLLQPEEQVLEIPRHKVKNVKQLLKYLGIRECTALVARGRELLTPDRAVLPHDNLLVRKVTSSG</sequence>
<organism evidence="1 2">
    <name type="scientific">Bilophila wadsworthia (strain 3_1_6)</name>
    <dbReference type="NCBI Taxonomy" id="563192"/>
    <lineage>
        <taxon>Bacteria</taxon>
        <taxon>Pseudomonadati</taxon>
        <taxon>Thermodesulfobacteriota</taxon>
        <taxon>Desulfovibrionia</taxon>
        <taxon>Desulfovibrionales</taxon>
        <taxon>Desulfovibrionaceae</taxon>
        <taxon>Bilophila</taxon>
    </lineage>
</organism>
<comment type="caution">
    <text evidence="1">The sequence shown here is derived from an EMBL/GenBank/DDBJ whole genome shotgun (WGS) entry which is preliminary data.</text>
</comment>
<evidence type="ECO:0000313" key="2">
    <source>
        <dbReference type="Proteomes" id="UP000006034"/>
    </source>
</evidence>
<dbReference type="RefSeq" id="WP_005028310.1">
    <property type="nucleotide sequence ID" value="NZ_KE150238.1"/>
</dbReference>
<dbReference type="HOGENOM" id="CLU_114601_9_0_7"/>
<accession>E5Y8D9</accession>
<dbReference type="OrthoDB" id="5460212at2"/>
<dbReference type="AlphaFoldDB" id="E5Y8D9"/>
<gene>
    <name evidence="1" type="ORF">HMPREF0179_02457</name>
</gene>
<protein>
    <recommendedName>
        <fullName evidence="3">Thiamine biosynthesis protein ThiS</fullName>
    </recommendedName>
</protein>
<dbReference type="Proteomes" id="UP000006034">
    <property type="component" value="Unassembled WGS sequence"/>
</dbReference>
<reference evidence="1 2" key="2">
    <citation type="submission" date="2013-04" db="EMBL/GenBank/DDBJ databases">
        <title>The Genome Sequence of Bilophila wadsworthia 3_1_6.</title>
        <authorList>
            <consortium name="The Broad Institute Genomics Platform"/>
            <person name="Earl A."/>
            <person name="Ward D."/>
            <person name="Feldgarden M."/>
            <person name="Gevers D."/>
            <person name="Sibley C."/>
            <person name="Strauss J."/>
            <person name="Allen-Vercoe E."/>
            <person name="Walker B."/>
            <person name="Young S."/>
            <person name="Zeng Q."/>
            <person name="Gargeya S."/>
            <person name="Fitzgerald M."/>
            <person name="Haas B."/>
            <person name="Abouelleil A."/>
            <person name="Allen A.W."/>
            <person name="Alvarado L."/>
            <person name="Arachchi H.M."/>
            <person name="Berlin A.M."/>
            <person name="Chapman S.B."/>
            <person name="Gainer-Dewar J."/>
            <person name="Goldberg J."/>
            <person name="Griggs A."/>
            <person name="Gujja S."/>
            <person name="Hansen M."/>
            <person name="Howarth C."/>
            <person name="Imamovic A."/>
            <person name="Ireland A."/>
            <person name="Larimer J."/>
            <person name="McCowan C."/>
            <person name="Murphy C."/>
            <person name="Pearson M."/>
            <person name="Poon T.W."/>
            <person name="Priest M."/>
            <person name="Roberts A."/>
            <person name="Saif S."/>
            <person name="Shea T."/>
            <person name="Sisk P."/>
            <person name="Sykes S."/>
            <person name="Wortman J."/>
            <person name="Nusbaum C."/>
            <person name="Birren B."/>
        </authorList>
    </citation>
    <scope>NUCLEOTIDE SEQUENCE [LARGE SCALE GENOMIC DNA]</scope>
    <source>
        <strain evidence="1 2">3_1_6</strain>
    </source>
</reference>
<proteinExistence type="predicted"/>
<keyword evidence="2" id="KW-1185">Reference proteome</keyword>
<dbReference type="GeneID" id="78085585"/>
<reference evidence="1 2" key="1">
    <citation type="submission" date="2010-10" db="EMBL/GenBank/DDBJ databases">
        <authorList>
            <consortium name="The Broad Institute Genome Sequencing Platform"/>
            <person name="Ward D."/>
            <person name="Earl A."/>
            <person name="Feldgarden M."/>
            <person name="Young S.K."/>
            <person name="Gargeya S."/>
            <person name="Zeng Q."/>
            <person name="Alvarado L."/>
            <person name="Berlin A."/>
            <person name="Bochicchio J."/>
            <person name="Chapman S.B."/>
            <person name="Chen Z."/>
            <person name="Freedman E."/>
            <person name="Gellesch M."/>
            <person name="Goldberg J."/>
            <person name="Griggs A."/>
            <person name="Gujja S."/>
            <person name="Heilman E."/>
            <person name="Heiman D."/>
            <person name="Howarth C."/>
            <person name="Mehta T."/>
            <person name="Neiman D."/>
            <person name="Pearson M."/>
            <person name="Roberts A."/>
            <person name="Saif S."/>
            <person name="Shea T."/>
            <person name="Shenoy N."/>
            <person name="Sisk P."/>
            <person name="Stolte C."/>
            <person name="Sykes S."/>
            <person name="White J."/>
            <person name="Yandava C."/>
            <person name="Allen-Vercoe E."/>
            <person name="Sibley C."/>
            <person name="Ambrose C.E."/>
            <person name="Strauss J."/>
            <person name="Daigneault M."/>
            <person name="Haas B."/>
            <person name="Nusbaum C."/>
            <person name="Birren B."/>
        </authorList>
    </citation>
    <scope>NUCLEOTIDE SEQUENCE [LARGE SCALE GENOMIC DNA]</scope>
    <source>
        <strain evidence="1 2">3_1_6</strain>
    </source>
</reference>
<name>E5Y8D9_BILW3</name>
<dbReference type="EMBL" id="ADCP02000001">
    <property type="protein sequence ID" value="EFV43765.1"/>
    <property type="molecule type" value="Genomic_DNA"/>
</dbReference>
<evidence type="ECO:0000313" key="1">
    <source>
        <dbReference type="EMBL" id="EFV43765.1"/>
    </source>
</evidence>
<dbReference type="eggNOG" id="COG2104">
    <property type="taxonomic scope" value="Bacteria"/>
</dbReference>
<dbReference type="STRING" id="563192.HMPREF0179_02457"/>